<dbReference type="HOGENOM" id="CLU_865886_0_0_1"/>
<feature type="compositionally biased region" description="Basic and acidic residues" evidence="1">
    <location>
        <begin position="202"/>
        <end position="225"/>
    </location>
</feature>
<dbReference type="Ensembl" id="ENSMPUT00000018027.1">
    <property type="protein sequence ID" value="ENSMPUP00000017767.1"/>
    <property type="gene ID" value="ENSMPUG00000017877.1"/>
</dbReference>
<proteinExistence type="predicted"/>
<reference evidence="2" key="1">
    <citation type="submission" date="2024-06" db="UniProtKB">
        <authorList>
            <consortium name="Ensembl"/>
        </authorList>
    </citation>
    <scope>IDENTIFICATION</scope>
</reference>
<evidence type="ECO:0000256" key="1">
    <source>
        <dbReference type="SAM" id="MobiDB-lite"/>
    </source>
</evidence>
<organism evidence="2">
    <name type="scientific">Mustela putorius furo</name>
    <name type="common">European domestic ferret</name>
    <name type="synonym">Mustela furo</name>
    <dbReference type="NCBI Taxonomy" id="9669"/>
    <lineage>
        <taxon>Eukaryota</taxon>
        <taxon>Metazoa</taxon>
        <taxon>Chordata</taxon>
        <taxon>Craniata</taxon>
        <taxon>Vertebrata</taxon>
        <taxon>Euteleostomi</taxon>
        <taxon>Mammalia</taxon>
        <taxon>Eutheria</taxon>
        <taxon>Laurasiatheria</taxon>
        <taxon>Carnivora</taxon>
        <taxon>Caniformia</taxon>
        <taxon>Musteloidea</taxon>
        <taxon>Mustelidae</taxon>
        <taxon>Mustelinae</taxon>
        <taxon>Mustela</taxon>
    </lineage>
</organism>
<dbReference type="InParanoid" id="M3Z2F5"/>
<name>M3Z2F5_MUSPF</name>
<accession>M3Z2F5</accession>
<feature type="compositionally biased region" description="Gly residues" evidence="1">
    <location>
        <begin position="112"/>
        <end position="125"/>
    </location>
</feature>
<feature type="compositionally biased region" description="Pro residues" evidence="1">
    <location>
        <begin position="32"/>
        <end position="45"/>
    </location>
</feature>
<dbReference type="EMBL" id="AEYP01088964">
    <property type="status" value="NOT_ANNOTATED_CDS"/>
    <property type="molecule type" value="Genomic_DNA"/>
</dbReference>
<dbReference type="AlphaFoldDB" id="M3Z2F5"/>
<feature type="compositionally biased region" description="Low complexity" evidence="1">
    <location>
        <begin position="126"/>
        <end position="139"/>
    </location>
</feature>
<feature type="region of interest" description="Disordered" evidence="1">
    <location>
        <begin position="32"/>
        <end position="321"/>
    </location>
</feature>
<protein>
    <submittedName>
        <fullName evidence="2">Uncharacterized protein</fullName>
    </submittedName>
</protein>
<dbReference type="OMA" id="RAPRCLC"/>
<sequence>MWEAAWSVGWAPFSPLTPENSWWRGVGKPCVPSPGWPEAGAPPAPLEQRGRGGGSGEMPRGAARTRGPSPLLLPLPLPPLWADGEGRRRAVLGGVGGGSRAQSRGDKEVVGTGLGGARNGRGGPRAGAAAVPGAQCPRGRASRRPAPRPADIREPRSRPPRQRPQIGGDAAPRVTARPEPTPLPLLSPPLGRAPRCLCSSRPAKERAPSSLGGREKTERPKRQRPEGSGAASRLPQDGERARTLSRGPLRPGPGARDLRPPGAGRRQLQPPDSSPEEPRAGAQAKSLPGAAGRLRCRMSSLPGGDLVPPTPGGPLRAPHRA</sequence>
<dbReference type="STRING" id="9669.ENSMPUP00000017767"/>
<dbReference type="EMBL" id="AEYP01088963">
    <property type="status" value="NOT_ANNOTATED_CDS"/>
    <property type="molecule type" value="Genomic_DNA"/>
</dbReference>
<evidence type="ECO:0000313" key="2">
    <source>
        <dbReference type="Ensembl" id="ENSMPUP00000017767.1"/>
    </source>
</evidence>